<accession>A0A6G0VYZ2</accession>
<protein>
    <submittedName>
        <fullName evidence="2">Uncharacterized protein</fullName>
    </submittedName>
</protein>
<dbReference type="OrthoDB" id="6751268at2759"/>
<feature type="compositionally biased region" description="Polar residues" evidence="1">
    <location>
        <begin position="23"/>
        <end position="47"/>
    </location>
</feature>
<sequence length="183" mass="20315">MDMLLLTAVHNNGKNKITPYDKNLNSSSNHSPPVTPPMNTHQTTPSRPIDNTSVSTAIANQLTNDSLSLTEHSTQPASIYTNTNMNFATATATENTPSREQAIVFNSIDGISQIDYIIAIGKIVKPINIIFVSRISNHRFCVFLSSKQVLDNLMQQTQTIKINDQLIQIRRLVNPTKRIVISN</sequence>
<dbReference type="EMBL" id="VUJU01010766">
    <property type="protein sequence ID" value="KAF0713101.1"/>
    <property type="molecule type" value="Genomic_DNA"/>
</dbReference>
<dbReference type="AlphaFoldDB" id="A0A6G0VYZ2"/>
<reference evidence="2 3" key="1">
    <citation type="submission" date="2019-08" db="EMBL/GenBank/DDBJ databases">
        <title>Whole genome of Aphis craccivora.</title>
        <authorList>
            <person name="Voronova N.V."/>
            <person name="Shulinski R.S."/>
            <person name="Bandarenka Y.V."/>
            <person name="Zhorov D.G."/>
            <person name="Warner D."/>
        </authorList>
    </citation>
    <scope>NUCLEOTIDE SEQUENCE [LARGE SCALE GENOMIC DNA]</scope>
    <source>
        <strain evidence="2">180601</strain>
        <tissue evidence="2">Whole Body</tissue>
    </source>
</reference>
<comment type="caution">
    <text evidence="2">The sequence shown here is derived from an EMBL/GenBank/DDBJ whole genome shotgun (WGS) entry which is preliminary data.</text>
</comment>
<name>A0A6G0VYZ2_APHCR</name>
<proteinExistence type="predicted"/>
<evidence type="ECO:0000313" key="3">
    <source>
        <dbReference type="Proteomes" id="UP000478052"/>
    </source>
</evidence>
<dbReference type="Proteomes" id="UP000478052">
    <property type="component" value="Unassembled WGS sequence"/>
</dbReference>
<feature type="non-terminal residue" evidence="2">
    <location>
        <position position="183"/>
    </location>
</feature>
<feature type="region of interest" description="Disordered" evidence="1">
    <location>
        <begin position="14"/>
        <end position="47"/>
    </location>
</feature>
<keyword evidence="3" id="KW-1185">Reference proteome</keyword>
<gene>
    <name evidence="2" type="ORF">FWK35_00035975</name>
</gene>
<evidence type="ECO:0000313" key="2">
    <source>
        <dbReference type="EMBL" id="KAF0713101.1"/>
    </source>
</evidence>
<evidence type="ECO:0000256" key="1">
    <source>
        <dbReference type="SAM" id="MobiDB-lite"/>
    </source>
</evidence>
<organism evidence="2 3">
    <name type="scientific">Aphis craccivora</name>
    <name type="common">Cowpea aphid</name>
    <dbReference type="NCBI Taxonomy" id="307492"/>
    <lineage>
        <taxon>Eukaryota</taxon>
        <taxon>Metazoa</taxon>
        <taxon>Ecdysozoa</taxon>
        <taxon>Arthropoda</taxon>
        <taxon>Hexapoda</taxon>
        <taxon>Insecta</taxon>
        <taxon>Pterygota</taxon>
        <taxon>Neoptera</taxon>
        <taxon>Paraneoptera</taxon>
        <taxon>Hemiptera</taxon>
        <taxon>Sternorrhyncha</taxon>
        <taxon>Aphidomorpha</taxon>
        <taxon>Aphidoidea</taxon>
        <taxon>Aphididae</taxon>
        <taxon>Aphidini</taxon>
        <taxon>Aphis</taxon>
        <taxon>Aphis</taxon>
    </lineage>
</organism>